<dbReference type="OMA" id="CAERKRM"/>
<protein>
    <submittedName>
        <fullName evidence="2">Uncharacterized protein</fullName>
    </submittedName>
</protein>
<accession>C1H3C7</accession>
<feature type="compositionally biased region" description="Polar residues" evidence="1">
    <location>
        <begin position="1"/>
        <end position="14"/>
    </location>
</feature>
<evidence type="ECO:0000313" key="3">
    <source>
        <dbReference type="Proteomes" id="UP000002059"/>
    </source>
</evidence>
<evidence type="ECO:0000313" key="2">
    <source>
        <dbReference type="EMBL" id="EEH34221.1"/>
    </source>
</evidence>
<feature type="region of interest" description="Disordered" evidence="1">
    <location>
        <begin position="1"/>
        <end position="85"/>
    </location>
</feature>
<gene>
    <name evidence="2" type="ORF">PAAG_05270</name>
</gene>
<dbReference type="OrthoDB" id="10558100at2759"/>
<dbReference type="Proteomes" id="UP000002059">
    <property type="component" value="Partially assembled WGS sequence"/>
</dbReference>
<reference evidence="2 3" key="1">
    <citation type="journal article" date="2011" name="PLoS Genet.">
        <title>Comparative genomic analysis of human fungal pathogens causing paracoccidioidomycosis.</title>
        <authorList>
            <person name="Desjardins C.A."/>
            <person name="Champion M.D."/>
            <person name="Holder J.W."/>
            <person name="Muszewska A."/>
            <person name="Goldberg J."/>
            <person name="Bailao A.M."/>
            <person name="Brigido M.M."/>
            <person name="Ferreira M.E."/>
            <person name="Garcia A.M."/>
            <person name="Grynberg M."/>
            <person name="Gujja S."/>
            <person name="Heiman D.I."/>
            <person name="Henn M.R."/>
            <person name="Kodira C.D."/>
            <person name="Leon-Narvaez H."/>
            <person name="Longo L.V."/>
            <person name="Ma L.J."/>
            <person name="Malavazi I."/>
            <person name="Matsuo A.L."/>
            <person name="Morais F.V."/>
            <person name="Pereira M."/>
            <person name="Rodriguez-Brito S."/>
            <person name="Sakthikumar S."/>
            <person name="Salem-Izacc S.M."/>
            <person name="Sykes S.M."/>
            <person name="Teixeira M.M."/>
            <person name="Vallejo M.C."/>
            <person name="Walter M.E."/>
            <person name="Yandava C."/>
            <person name="Young S."/>
            <person name="Zeng Q."/>
            <person name="Zucker J."/>
            <person name="Felipe M.S."/>
            <person name="Goldman G.H."/>
            <person name="Haas B.J."/>
            <person name="McEwen J.G."/>
            <person name="Nino-Vega G."/>
            <person name="Puccia R."/>
            <person name="San-Blas G."/>
            <person name="Soares C.M."/>
            <person name="Birren B.W."/>
            <person name="Cuomo C.A."/>
        </authorList>
    </citation>
    <scope>NUCLEOTIDE SEQUENCE [LARGE SCALE GENOMIC DNA]</scope>
    <source>
        <strain evidence="3">ATCC MYA-826 / Pb01</strain>
    </source>
</reference>
<dbReference type="GeneID" id="9095914"/>
<dbReference type="RefSeq" id="XP_002792541.1">
    <property type="nucleotide sequence ID" value="XM_002792495.1"/>
</dbReference>
<dbReference type="HOGENOM" id="CLU_2513240_0_0_1"/>
<name>C1H3C7_PARBA</name>
<dbReference type="AlphaFoldDB" id="C1H3C7"/>
<evidence type="ECO:0000256" key="1">
    <source>
        <dbReference type="SAM" id="MobiDB-lite"/>
    </source>
</evidence>
<feature type="compositionally biased region" description="Polar residues" evidence="1">
    <location>
        <begin position="68"/>
        <end position="78"/>
    </location>
</feature>
<organism evidence="2 3">
    <name type="scientific">Paracoccidioides lutzii (strain ATCC MYA-826 / Pb01)</name>
    <name type="common">Paracoccidioides brasiliensis</name>
    <dbReference type="NCBI Taxonomy" id="502779"/>
    <lineage>
        <taxon>Eukaryota</taxon>
        <taxon>Fungi</taxon>
        <taxon>Dikarya</taxon>
        <taxon>Ascomycota</taxon>
        <taxon>Pezizomycotina</taxon>
        <taxon>Eurotiomycetes</taxon>
        <taxon>Eurotiomycetidae</taxon>
        <taxon>Onygenales</taxon>
        <taxon>Ajellomycetaceae</taxon>
        <taxon>Paracoccidioides</taxon>
    </lineage>
</organism>
<dbReference type="KEGG" id="pbl:PAAG_05270"/>
<proteinExistence type="predicted"/>
<dbReference type="VEuPathDB" id="FungiDB:PAAG_05270"/>
<feature type="compositionally biased region" description="Basic and acidic residues" evidence="1">
    <location>
        <begin position="47"/>
        <end position="61"/>
    </location>
</feature>
<dbReference type="eggNOG" id="ENOG502RR1F">
    <property type="taxonomic scope" value="Eukaryota"/>
</dbReference>
<dbReference type="EMBL" id="KN294005">
    <property type="protein sequence ID" value="EEH34221.1"/>
    <property type="molecule type" value="Genomic_DNA"/>
</dbReference>
<sequence length="85" mass="9650">MASTMAFNPQTKNLASAKAGAGRVPPHQTLKHDQSKQSHQTKRRSRREKEIFTRESDERRFLNRTPGVVTSDSLQKFSSKPPIET</sequence>
<keyword evidence="3" id="KW-1185">Reference proteome</keyword>